<sequence>MGRRRRTSFHFLLMVSVVVKKTTPAKVVIAGGGVMGCSTAYCLAKNHGISSVVVDRVGVAAAASGRAGGFLARSWNDGAPTQELTHRSFELHAELGEELKAFAESGSTDYRRLTCEAVSVASGGRPSNAKLKNVDWVDLGALGSQHMGNESGIAQVHPRKFCDALMRGATELAGSKTRVARATGLRTEGNKVTGLVVDDGEVIEADAVVVALGPWSHVVGRPPTETQCDTKGWGVDAMPPVVGTKYHAVLLQSPRVLSQAVFFQGMGDPEVYPRPDGEVYVTGFPERAAIVEDLPGETKVLDEVCDRLISTIDQVSTELRGARVNGKQACHLPAAPDGVPLIGAIPGLDGAFAATGHGCWGILLSPATGEAMADLIATGTATKVDLSAFDPARYEGPRSFF</sequence>
<dbReference type="Proteomes" id="UP001230188">
    <property type="component" value="Unassembled WGS sequence"/>
</dbReference>
<dbReference type="GO" id="GO:0005737">
    <property type="term" value="C:cytoplasm"/>
    <property type="evidence" value="ECO:0007669"/>
    <property type="project" value="TreeGrafter"/>
</dbReference>
<evidence type="ECO:0000313" key="3">
    <source>
        <dbReference type="EMBL" id="KAJ8599322.1"/>
    </source>
</evidence>
<comment type="caution">
    <text evidence="3">The sequence shown here is derived from an EMBL/GenBank/DDBJ whole genome shotgun (WGS) entry which is preliminary data.</text>
</comment>
<dbReference type="EMBL" id="JAQMWT010000572">
    <property type="protein sequence ID" value="KAJ8599322.1"/>
    <property type="molecule type" value="Genomic_DNA"/>
</dbReference>
<reference evidence="3" key="1">
    <citation type="submission" date="2023-01" db="EMBL/GenBank/DDBJ databases">
        <title>Metagenome sequencing of chrysophaentin producing Chrysophaeum taylorii.</title>
        <authorList>
            <person name="Davison J."/>
            <person name="Bewley C."/>
        </authorList>
    </citation>
    <scope>NUCLEOTIDE SEQUENCE</scope>
    <source>
        <strain evidence="3">NIES-1699</strain>
    </source>
</reference>
<evidence type="ECO:0000259" key="2">
    <source>
        <dbReference type="Pfam" id="PF01266"/>
    </source>
</evidence>
<dbReference type="PANTHER" id="PTHR13847">
    <property type="entry name" value="SARCOSINE DEHYDROGENASE-RELATED"/>
    <property type="match status" value="1"/>
</dbReference>
<accession>A0AAD7XFG5</accession>
<protein>
    <recommendedName>
        <fullName evidence="2">FAD dependent oxidoreductase domain-containing protein</fullName>
    </recommendedName>
</protein>
<evidence type="ECO:0000313" key="4">
    <source>
        <dbReference type="Proteomes" id="UP001230188"/>
    </source>
</evidence>
<dbReference type="Pfam" id="PF01266">
    <property type="entry name" value="DAO"/>
    <property type="match status" value="1"/>
</dbReference>
<keyword evidence="4" id="KW-1185">Reference proteome</keyword>
<organism evidence="3 4">
    <name type="scientific">Chrysophaeum taylorii</name>
    <dbReference type="NCBI Taxonomy" id="2483200"/>
    <lineage>
        <taxon>Eukaryota</taxon>
        <taxon>Sar</taxon>
        <taxon>Stramenopiles</taxon>
        <taxon>Ochrophyta</taxon>
        <taxon>Pelagophyceae</taxon>
        <taxon>Pelagomonadales</taxon>
        <taxon>Pelagomonadaceae</taxon>
        <taxon>Chrysophaeum</taxon>
    </lineage>
</organism>
<dbReference type="SUPFAM" id="SSF51905">
    <property type="entry name" value="FAD/NAD(P)-binding domain"/>
    <property type="match status" value="1"/>
</dbReference>
<proteinExistence type="predicted"/>
<feature type="domain" description="FAD dependent oxidoreductase" evidence="2">
    <location>
        <begin position="26"/>
        <end position="375"/>
    </location>
</feature>
<evidence type="ECO:0000256" key="1">
    <source>
        <dbReference type="SAM" id="SignalP"/>
    </source>
</evidence>
<feature type="chain" id="PRO_5042206037" description="FAD dependent oxidoreductase domain-containing protein" evidence="1">
    <location>
        <begin position="25"/>
        <end position="401"/>
    </location>
</feature>
<name>A0AAD7XFG5_9STRA</name>
<gene>
    <name evidence="3" type="ORF">CTAYLR_005341</name>
</gene>
<keyword evidence="1" id="KW-0732">Signal</keyword>
<feature type="signal peptide" evidence="1">
    <location>
        <begin position="1"/>
        <end position="24"/>
    </location>
</feature>
<dbReference type="PANTHER" id="PTHR13847:SF150">
    <property type="entry name" value="OXIDOREDUCTASE TDA3-RELATED"/>
    <property type="match status" value="1"/>
</dbReference>
<dbReference type="InterPro" id="IPR036188">
    <property type="entry name" value="FAD/NAD-bd_sf"/>
</dbReference>
<dbReference type="AlphaFoldDB" id="A0AAD7XFG5"/>
<dbReference type="InterPro" id="IPR006076">
    <property type="entry name" value="FAD-dep_OxRdtase"/>
</dbReference>
<dbReference type="Gene3D" id="3.50.50.60">
    <property type="entry name" value="FAD/NAD(P)-binding domain"/>
    <property type="match status" value="3"/>
</dbReference>